<accession>A0A4Y2LKA1</accession>
<dbReference type="Proteomes" id="UP000499080">
    <property type="component" value="Unassembled WGS sequence"/>
</dbReference>
<dbReference type="EMBL" id="BGPR01118735">
    <property type="protein sequence ID" value="GBN13767.1"/>
    <property type="molecule type" value="Genomic_DNA"/>
</dbReference>
<evidence type="ECO:0000313" key="1">
    <source>
        <dbReference type="EMBL" id="GBN13767.1"/>
    </source>
</evidence>
<protein>
    <submittedName>
        <fullName evidence="1">Uncharacterized protein</fullName>
    </submittedName>
</protein>
<evidence type="ECO:0000313" key="2">
    <source>
        <dbReference type="Proteomes" id="UP000499080"/>
    </source>
</evidence>
<keyword evidence="2" id="KW-1185">Reference proteome</keyword>
<dbReference type="AlphaFoldDB" id="A0A4Y2LKA1"/>
<name>A0A4Y2LKA1_ARAVE</name>
<comment type="caution">
    <text evidence="1">The sequence shown here is derived from an EMBL/GenBank/DDBJ whole genome shotgun (WGS) entry which is preliminary data.</text>
</comment>
<proteinExistence type="predicted"/>
<organism evidence="1 2">
    <name type="scientific">Araneus ventricosus</name>
    <name type="common">Orbweaver spider</name>
    <name type="synonym">Epeira ventricosa</name>
    <dbReference type="NCBI Taxonomy" id="182803"/>
    <lineage>
        <taxon>Eukaryota</taxon>
        <taxon>Metazoa</taxon>
        <taxon>Ecdysozoa</taxon>
        <taxon>Arthropoda</taxon>
        <taxon>Chelicerata</taxon>
        <taxon>Arachnida</taxon>
        <taxon>Araneae</taxon>
        <taxon>Araneomorphae</taxon>
        <taxon>Entelegynae</taxon>
        <taxon>Araneoidea</taxon>
        <taxon>Araneidae</taxon>
        <taxon>Araneus</taxon>
    </lineage>
</organism>
<sequence length="90" mass="10894">MQQSYGTAVFQNFIPEIYCMLSPSCMMEHHRILLSLYNDCYAQHLGRTVFSVYPFHTHGFPDISIWPYDFCLREFLKLKLYRNNQHHHQH</sequence>
<gene>
    <name evidence="1" type="ORF">AVEN_229657_1</name>
</gene>
<reference evidence="1 2" key="1">
    <citation type="journal article" date="2019" name="Sci. Rep.">
        <title>Orb-weaving spider Araneus ventricosus genome elucidates the spidroin gene catalogue.</title>
        <authorList>
            <person name="Kono N."/>
            <person name="Nakamura H."/>
            <person name="Ohtoshi R."/>
            <person name="Moran D.A.P."/>
            <person name="Shinohara A."/>
            <person name="Yoshida Y."/>
            <person name="Fujiwara M."/>
            <person name="Mori M."/>
            <person name="Tomita M."/>
            <person name="Arakawa K."/>
        </authorList>
    </citation>
    <scope>NUCLEOTIDE SEQUENCE [LARGE SCALE GENOMIC DNA]</scope>
</reference>